<evidence type="ECO:0000256" key="1">
    <source>
        <dbReference type="ARBA" id="ARBA00022679"/>
    </source>
</evidence>
<proteinExistence type="predicted"/>
<dbReference type="RefSeq" id="WP_264503110.1">
    <property type="nucleotide sequence ID" value="NZ_JAPDDS010000015.1"/>
</dbReference>
<dbReference type="Pfam" id="PF00583">
    <property type="entry name" value="Acetyltransf_1"/>
    <property type="match status" value="1"/>
</dbReference>
<accession>A0ABT3FVZ7</accession>
<feature type="domain" description="N-acetyltransferase" evidence="3">
    <location>
        <begin position="1"/>
        <end position="145"/>
    </location>
</feature>
<evidence type="ECO:0000256" key="2">
    <source>
        <dbReference type="ARBA" id="ARBA00023315"/>
    </source>
</evidence>
<evidence type="ECO:0000259" key="3">
    <source>
        <dbReference type="PROSITE" id="PS51186"/>
    </source>
</evidence>
<keyword evidence="2" id="KW-0012">Acyltransferase</keyword>
<evidence type="ECO:0000313" key="4">
    <source>
        <dbReference type="EMBL" id="MCW1887155.1"/>
    </source>
</evidence>
<keyword evidence="1" id="KW-0808">Transferase</keyword>
<organism evidence="4 5">
    <name type="scientific">Luteolibacter flavescens</name>
    <dbReference type="NCBI Taxonomy" id="1859460"/>
    <lineage>
        <taxon>Bacteria</taxon>
        <taxon>Pseudomonadati</taxon>
        <taxon>Verrucomicrobiota</taxon>
        <taxon>Verrucomicrobiia</taxon>
        <taxon>Verrucomicrobiales</taxon>
        <taxon>Verrucomicrobiaceae</taxon>
        <taxon>Luteolibacter</taxon>
    </lineage>
</organism>
<dbReference type="Gene3D" id="3.40.630.30">
    <property type="match status" value="1"/>
</dbReference>
<dbReference type="PROSITE" id="PS51186">
    <property type="entry name" value="GNAT"/>
    <property type="match status" value="1"/>
</dbReference>
<dbReference type="Proteomes" id="UP001207930">
    <property type="component" value="Unassembled WGS sequence"/>
</dbReference>
<protein>
    <submittedName>
        <fullName evidence="4">GNAT family N-acetyltransferase</fullName>
    </submittedName>
</protein>
<gene>
    <name evidence="4" type="ORF">OKA04_20620</name>
</gene>
<reference evidence="4 5" key="1">
    <citation type="submission" date="2022-10" db="EMBL/GenBank/DDBJ databases">
        <title>Luteolibacter flavescens strain MCCC 1K03193, whole genome shotgun sequencing project.</title>
        <authorList>
            <person name="Zhao G."/>
            <person name="Shen L."/>
        </authorList>
    </citation>
    <scope>NUCLEOTIDE SEQUENCE [LARGE SCALE GENOMIC DNA]</scope>
    <source>
        <strain evidence="4 5">MCCC 1K03193</strain>
    </source>
</reference>
<evidence type="ECO:0000313" key="5">
    <source>
        <dbReference type="Proteomes" id="UP001207930"/>
    </source>
</evidence>
<name>A0ABT3FVZ7_9BACT</name>
<comment type="caution">
    <text evidence="4">The sequence shown here is derived from an EMBL/GenBank/DDBJ whole genome shotgun (WGS) entry which is preliminary data.</text>
</comment>
<keyword evidence="5" id="KW-1185">Reference proteome</keyword>
<dbReference type="CDD" id="cd04301">
    <property type="entry name" value="NAT_SF"/>
    <property type="match status" value="1"/>
</dbReference>
<dbReference type="InterPro" id="IPR050832">
    <property type="entry name" value="Bact_Acetyltransf"/>
</dbReference>
<dbReference type="InterPro" id="IPR000182">
    <property type="entry name" value="GNAT_dom"/>
</dbReference>
<dbReference type="SUPFAM" id="SSF55729">
    <property type="entry name" value="Acyl-CoA N-acyltransferases (Nat)"/>
    <property type="match status" value="1"/>
</dbReference>
<dbReference type="PANTHER" id="PTHR43877">
    <property type="entry name" value="AMINOALKYLPHOSPHONATE N-ACETYLTRANSFERASE-RELATED-RELATED"/>
    <property type="match status" value="1"/>
</dbReference>
<sequence length="145" mass="16580">MNFRNVTTADLTDCARFFSDVFNAEPWNENWSVGSSHQRLSDCALTPNFLGMVGEDDTGIAALALGYWQRYQEEKHYYLLEFCVANERQGEGIGTLLMEALHARLQEEGVNRIYTLTARDTPAQDFYGKAGFYVSPKMILMARRY</sequence>
<dbReference type="EMBL" id="JAPDDS010000015">
    <property type="protein sequence ID" value="MCW1887155.1"/>
    <property type="molecule type" value="Genomic_DNA"/>
</dbReference>
<dbReference type="InterPro" id="IPR016181">
    <property type="entry name" value="Acyl_CoA_acyltransferase"/>
</dbReference>